<feature type="binding site" evidence="8">
    <location>
        <position position="413"/>
    </location>
    <ligand>
        <name>S-adenosyl-L-methionine</name>
        <dbReference type="ChEBI" id="CHEBI:59789"/>
    </ligand>
</feature>
<evidence type="ECO:0000256" key="9">
    <source>
        <dbReference type="PROSITE-ProRule" id="PRU10015"/>
    </source>
</evidence>
<keyword evidence="1 8" id="KW-0489">Methyltransferase</keyword>
<dbReference type="EMBL" id="HACA01022560">
    <property type="protein sequence ID" value="CDW39921.1"/>
    <property type="molecule type" value="Transcribed_RNA"/>
</dbReference>
<keyword evidence="4 7" id="KW-0694">RNA-binding</keyword>
<evidence type="ECO:0000256" key="7">
    <source>
        <dbReference type="PROSITE-ProRule" id="PRU00176"/>
    </source>
</evidence>
<dbReference type="Gene3D" id="2.40.50.1070">
    <property type="match status" value="1"/>
</dbReference>
<dbReference type="PROSITE" id="PS50102">
    <property type="entry name" value="RRM"/>
    <property type="match status" value="1"/>
</dbReference>
<accession>A0A0K2UQA7</accession>
<sequence length="607" mass="68907">MSTADVEMSIDAIEAHNLSKDDTSVDSIEAQNLLKDEKSVDAMEVQNLSKNEKPMIPEEALVESRSFFTSEIYKIEVQGLPKFFGVGDAKKFFNKKHCLNVHKFKYAGKKASYMFLNFKNEDDRERAIAVVDGLELKGKKLKAFKSKPAKDPLVRIKQKQALEELKIDNRPIKERILSAVCPLYEMPYDEQIKHKTEIVTDFIKKFHGDLIKANHNIKKMVDDKTLELPTLEEFIKSPIINGYRNKCEFTIGLHPKDRTKVQVGFRLSSYKEGNTSVVNAEDVPFVPEPMKKLTKFFEELVTNSGYSTYDPISLSGHWKILLLRINSQKEVLMKITFNPQLLEDKELETIKDYIKQKISHYMEQDHDFKIVSTFLRFESRTSKASSQLLLGENGFHESLGNLRFKVSPESFFQVNTSAAELLYTKVGELADLHPDTTDLIDVCCGTGTIGLFLSNKCRKVYGVEIVPEAVKDAIKNANTNNITNVDFRAGKAEYLLGSIFKDVKQENKDIDSTSTKVVAIVDPPRSGLHQNAVRTLRASEVETLVYISCDMSAAMQNMVNLGKPESNFYVGNPFIPKRIIAVDLFPHTSKHFEVVVLFQRLKSNDDS</sequence>
<comment type="caution">
    <text evidence="8">Lacks conserved residue(s) required for the propagation of feature annotation.</text>
</comment>
<dbReference type="PANTHER" id="PTHR45904">
    <property type="entry name" value="TRNA (URACIL-5-)-METHYLTRANSFERASE"/>
    <property type="match status" value="1"/>
</dbReference>
<dbReference type="InterPro" id="IPR035979">
    <property type="entry name" value="RBD_domain_sf"/>
</dbReference>
<reference evidence="11" key="1">
    <citation type="submission" date="2014-05" db="EMBL/GenBank/DDBJ databases">
        <authorList>
            <person name="Chronopoulou M."/>
        </authorList>
    </citation>
    <scope>NUCLEOTIDE SEQUENCE</scope>
    <source>
        <tissue evidence="11">Whole organism</tissue>
    </source>
</reference>
<dbReference type="GO" id="GO:0003723">
    <property type="term" value="F:RNA binding"/>
    <property type="evidence" value="ECO:0007669"/>
    <property type="project" value="UniProtKB-UniRule"/>
</dbReference>
<dbReference type="PROSITE" id="PS51687">
    <property type="entry name" value="SAM_MT_RNA_M5U"/>
    <property type="match status" value="1"/>
</dbReference>
<dbReference type="CDD" id="cd02440">
    <property type="entry name" value="AdoMet_MTases"/>
    <property type="match status" value="1"/>
</dbReference>
<dbReference type="GO" id="GO:0006396">
    <property type="term" value="P:RNA processing"/>
    <property type="evidence" value="ECO:0007669"/>
    <property type="project" value="InterPro"/>
</dbReference>
<evidence type="ECO:0000259" key="10">
    <source>
        <dbReference type="PROSITE" id="PS50102"/>
    </source>
</evidence>
<evidence type="ECO:0000313" key="11">
    <source>
        <dbReference type="EMBL" id="CDW39921.1"/>
    </source>
</evidence>
<feature type="binding site" evidence="8">
    <location>
        <position position="464"/>
    </location>
    <ligand>
        <name>S-adenosyl-L-methionine</name>
        <dbReference type="ChEBI" id="CHEBI:59789"/>
    </ligand>
</feature>
<dbReference type="PROSITE" id="PS01230">
    <property type="entry name" value="TRMA_1"/>
    <property type="match status" value="1"/>
</dbReference>
<feature type="active site" evidence="9">
    <location>
        <position position="549"/>
    </location>
</feature>
<dbReference type="GO" id="GO:0030697">
    <property type="term" value="F:tRNA (uracil(54)-C5)-methyltransferase activity, S-adenosyl methionine-dependent"/>
    <property type="evidence" value="ECO:0007669"/>
    <property type="project" value="UniProtKB-EC"/>
</dbReference>
<dbReference type="SUPFAM" id="SSF54928">
    <property type="entry name" value="RNA-binding domain, RBD"/>
    <property type="match status" value="1"/>
</dbReference>
<dbReference type="InterPro" id="IPR030390">
    <property type="entry name" value="MeTrfase_TrmA_AS"/>
</dbReference>
<dbReference type="Gene3D" id="3.40.50.150">
    <property type="entry name" value="Vaccinia Virus protein VP39"/>
    <property type="match status" value="1"/>
</dbReference>
<dbReference type="Gene3D" id="3.30.70.330">
    <property type="match status" value="1"/>
</dbReference>
<dbReference type="InterPro" id="IPR045850">
    <property type="entry name" value="TRM2_met"/>
</dbReference>
<evidence type="ECO:0000256" key="8">
    <source>
        <dbReference type="PROSITE-ProRule" id="PRU01024"/>
    </source>
</evidence>
<dbReference type="OrthoDB" id="10250660at2759"/>
<dbReference type="InterPro" id="IPR010280">
    <property type="entry name" value="U5_MeTrfase_fam"/>
</dbReference>
<organism evidence="11">
    <name type="scientific">Lepeophtheirus salmonis</name>
    <name type="common">Salmon louse</name>
    <name type="synonym">Caligus salmonis</name>
    <dbReference type="NCBI Taxonomy" id="72036"/>
    <lineage>
        <taxon>Eukaryota</taxon>
        <taxon>Metazoa</taxon>
        <taxon>Ecdysozoa</taxon>
        <taxon>Arthropoda</taxon>
        <taxon>Crustacea</taxon>
        <taxon>Multicrustacea</taxon>
        <taxon>Hexanauplia</taxon>
        <taxon>Copepoda</taxon>
        <taxon>Siphonostomatoida</taxon>
        <taxon>Caligidae</taxon>
        <taxon>Lepeophtheirus</taxon>
    </lineage>
</organism>
<feature type="binding site" evidence="8">
    <location>
        <position position="522"/>
    </location>
    <ligand>
        <name>S-adenosyl-L-methionine</name>
        <dbReference type="ChEBI" id="CHEBI:59789"/>
    </ligand>
</feature>
<dbReference type="InterPro" id="IPR000504">
    <property type="entry name" value="RRM_dom"/>
</dbReference>
<protein>
    <recommendedName>
        <fullName evidence="5">tRNA (uracil(54)-C(5))-methyltransferase</fullName>
        <ecNumber evidence="5">2.1.1.35</ecNumber>
    </recommendedName>
</protein>
<evidence type="ECO:0000256" key="4">
    <source>
        <dbReference type="ARBA" id="ARBA00022884"/>
    </source>
</evidence>
<keyword evidence="3 8" id="KW-0949">S-adenosyl-L-methionine</keyword>
<dbReference type="PANTHER" id="PTHR45904:SF2">
    <property type="entry name" value="TRNA (URACIL-5-)-METHYLTRANSFERASE HOMOLOG A"/>
    <property type="match status" value="1"/>
</dbReference>
<evidence type="ECO:0000256" key="6">
    <source>
        <dbReference type="ARBA" id="ARBA00047278"/>
    </source>
</evidence>
<proteinExistence type="inferred from homology"/>
<dbReference type="GO" id="GO:0032259">
    <property type="term" value="P:methylation"/>
    <property type="evidence" value="ECO:0007669"/>
    <property type="project" value="UniProtKB-KW"/>
</dbReference>
<feature type="domain" description="RRM" evidence="10">
    <location>
        <begin position="73"/>
        <end position="148"/>
    </location>
</feature>
<evidence type="ECO:0000256" key="5">
    <source>
        <dbReference type="ARBA" id="ARBA00033763"/>
    </source>
</evidence>
<dbReference type="EC" id="2.1.1.35" evidence="5"/>
<dbReference type="InterPro" id="IPR012677">
    <property type="entry name" value="Nucleotide-bd_a/b_plait_sf"/>
</dbReference>
<comment type="similarity">
    <text evidence="8">Belongs to the class I-like SAM-binding methyltransferase superfamily. RNA M5U methyltransferase family.</text>
</comment>
<evidence type="ECO:0000256" key="3">
    <source>
        <dbReference type="ARBA" id="ARBA00022691"/>
    </source>
</evidence>
<dbReference type="InterPro" id="IPR029063">
    <property type="entry name" value="SAM-dependent_MTases_sf"/>
</dbReference>
<dbReference type="AlphaFoldDB" id="A0A0K2UQA7"/>
<feature type="active site" description="Nucleophile" evidence="8">
    <location>
        <position position="549"/>
    </location>
</feature>
<comment type="catalytic activity">
    <reaction evidence="6">
        <text>uridine(54) in tRNA + S-adenosyl-L-methionine = 5-methyluridine(54) in tRNA + S-adenosyl-L-homocysteine + H(+)</text>
        <dbReference type="Rhea" id="RHEA:42712"/>
        <dbReference type="Rhea" id="RHEA-COMP:10167"/>
        <dbReference type="Rhea" id="RHEA-COMP:10193"/>
        <dbReference type="ChEBI" id="CHEBI:15378"/>
        <dbReference type="ChEBI" id="CHEBI:57856"/>
        <dbReference type="ChEBI" id="CHEBI:59789"/>
        <dbReference type="ChEBI" id="CHEBI:65315"/>
        <dbReference type="ChEBI" id="CHEBI:74447"/>
        <dbReference type="EC" id="2.1.1.35"/>
    </reaction>
    <physiologicalReaction direction="left-to-right" evidence="6">
        <dbReference type="Rhea" id="RHEA:42713"/>
    </physiologicalReaction>
</comment>
<keyword evidence="2 8" id="KW-0808">Transferase</keyword>
<name>A0A0K2UQA7_LEPSM</name>
<evidence type="ECO:0000256" key="2">
    <source>
        <dbReference type="ARBA" id="ARBA00022679"/>
    </source>
</evidence>
<dbReference type="Pfam" id="PF05958">
    <property type="entry name" value="tRNA_U5-meth_tr"/>
    <property type="match status" value="1"/>
</dbReference>
<evidence type="ECO:0000256" key="1">
    <source>
        <dbReference type="ARBA" id="ARBA00022603"/>
    </source>
</evidence>
<dbReference type="SUPFAM" id="SSF53335">
    <property type="entry name" value="S-adenosyl-L-methionine-dependent methyltransferases"/>
    <property type="match status" value="1"/>
</dbReference>